<feature type="region of interest" description="Disordered" evidence="1">
    <location>
        <begin position="1"/>
        <end position="75"/>
    </location>
</feature>
<sequence>MSSESSNKDTASDGTTYGDTTGKGGSAQHGGSGGAGAPNITGTHGAPTGGGTATTHPEDNHDHGEHSEKSGDEKH</sequence>
<protein>
    <submittedName>
        <fullName evidence="3">Uncharacterized protein</fullName>
    </submittedName>
</protein>
<gene>
    <name evidence="2" type="ORF">BJG266_LOCUS3188</name>
    <name evidence="3" type="ORF">QVE165_LOCUS16602</name>
</gene>
<feature type="compositionally biased region" description="Basic and acidic residues" evidence="1">
    <location>
        <begin position="1"/>
        <end position="11"/>
    </location>
</feature>
<organism evidence="3 4">
    <name type="scientific">Adineta steineri</name>
    <dbReference type="NCBI Taxonomy" id="433720"/>
    <lineage>
        <taxon>Eukaryota</taxon>
        <taxon>Metazoa</taxon>
        <taxon>Spiralia</taxon>
        <taxon>Gnathifera</taxon>
        <taxon>Rotifera</taxon>
        <taxon>Eurotatoria</taxon>
        <taxon>Bdelloidea</taxon>
        <taxon>Adinetida</taxon>
        <taxon>Adinetidae</taxon>
        <taxon>Adineta</taxon>
    </lineage>
</organism>
<reference evidence="3" key="1">
    <citation type="submission" date="2021-02" db="EMBL/GenBank/DDBJ databases">
        <authorList>
            <person name="Nowell W R."/>
        </authorList>
    </citation>
    <scope>NUCLEOTIDE SEQUENCE</scope>
</reference>
<dbReference type="Proteomes" id="UP000663832">
    <property type="component" value="Unassembled WGS sequence"/>
</dbReference>
<dbReference type="EMBL" id="CAJNOI010000007">
    <property type="protein sequence ID" value="CAF0764217.1"/>
    <property type="molecule type" value="Genomic_DNA"/>
</dbReference>
<evidence type="ECO:0000313" key="2">
    <source>
        <dbReference type="EMBL" id="CAF0764217.1"/>
    </source>
</evidence>
<evidence type="ECO:0000313" key="4">
    <source>
        <dbReference type="Proteomes" id="UP000663832"/>
    </source>
</evidence>
<accession>A0A814J3W2</accession>
<dbReference type="AlphaFoldDB" id="A0A814J3W2"/>
<evidence type="ECO:0000256" key="1">
    <source>
        <dbReference type="SAM" id="MobiDB-lite"/>
    </source>
</evidence>
<proteinExistence type="predicted"/>
<keyword evidence="4" id="KW-1185">Reference proteome</keyword>
<comment type="caution">
    <text evidence="3">The sequence shown here is derived from an EMBL/GenBank/DDBJ whole genome shotgun (WGS) entry which is preliminary data.</text>
</comment>
<feature type="compositionally biased region" description="Basic and acidic residues" evidence="1">
    <location>
        <begin position="56"/>
        <end position="75"/>
    </location>
</feature>
<name>A0A814J3W2_9BILA</name>
<feature type="compositionally biased region" description="Gly residues" evidence="1">
    <location>
        <begin position="21"/>
        <end position="36"/>
    </location>
</feature>
<evidence type="ECO:0000313" key="3">
    <source>
        <dbReference type="EMBL" id="CAF1032173.1"/>
    </source>
</evidence>
<dbReference type="EMBL" id="CAJNOM010000093">
    <property type="protein sequence ID" value="CAF1032173.1"/>
    <property type="molecule type" value="Genomic_DNA"/>
</dbReference>
<dbReference type="Proteomes" id="UP000663877">
    <property type="component" value="Unassembled WGS sequence"/>
</dbReference>